<evidence type="ECO:0000256" key="4">
    <source>
        <dbReference type="ARBA" id="ARBA00016436"/>
    </source>
</evidence>
<evidence type="ECO:0000256" key="3">
    <source>
        <dbReference type="ARBA" id="ARBA00012071"/>
    </source>
</evidence>
<dbReference type="GO" id="GO:0005886">
    <property type="term" value="C:plasma membrane"/>
    <property type="evidence" value="ECO:0007669"/>
    <property type="project" value="TreeGrafter"/>
</dbReference>
<keyword evidence="9 13" id="KW-0418">Kinase</keyword>
<dbReference type="GO" id="GO:0009245">
    <property type="term" value="P:lipid A biosynthetic process"/>
    <property type="evidence" value="ECO:0007669"/>
    <property type="project" value="UniProtKB-UniRule"/>
</dbReference>
<keyword evidence="15" id="KW-1185">Reference proteome</keyword>
<feature type="binding site" evidence="13">
    <location>
        <begin position="62"/>
        <end position="69"/>
    </location>
    <ligand>
        <name>ATP</name>
        <dbReference type="ChEBI" id="CHEBI:30616"/>
    </ligand>
</feature>
<evidence type="ECO:0000313" key="14">
    <source>
        <dbReference type="EMBL" id="PSW26945.1"/>
    </source>
</evidence>
<protein>
    <recommendedName>
        <fullName evidence="4 13">Tetraacyldisaccharide 4'-kinase</fullName>
        <ecNumber evidence="3 13">2.7.1.130</ecNumber>
    </recommendedName>
    <alternativeName>
        <fullName evidence="12 13">Lipid A 4'-kinase</fullName>
    </alternativeName>
</protein>
<reference evidence="14 15" key="1">
    <citation type="submission" date="2018-01" db="EMBL/GenBank/DDBJ databases">
        <title>Whole genome sequencing of Histamine producing bacteria.</title>
        <authorList>
            <person name="Butler K."/>
        </authorList>
    </citation>
    <scope>NUCLEOTIDE SEQUENCE [LARGE SCALE GENOMIC DNA]</scope>
    <source>
        <strain evidence="14 15">DSM 24669</strain>
    </source>
</reference>
<dbReference type="SUPFAM" id="SSF52540">
    <property type="entry name" value="P-loop containing nucleoside triphosphate hydrolases"/>
    <property type="match status" value="1"/>
</dbReference>
<keyword evidence="8 13" id="KW-0547">Nucleotide-binding</keyword>
<dbReference type="STRING" id="680026.AB733_00995"/>
<evidence type="ECO:0000256" key="12">
    <source>
        <dbReference type="ARBA" id="ARBA00029757"/>
    </source>
</evidence>
<dbReference type="EMBL" id="PYLZ01000001">
    <property type="protein sequence ID" value="PSW26945.1"/>
    <property type="molecule type" value="Genomic_DNA"/>
</dbReference>
<evidence type="ECO:0000256" key="7">
    <source>
        <dbReference type="ARBA" id="ARBA00022679"/>
    </source>
</evidence>
<dbReference type="PANTHER" id="PTHR42724">
    <property type="entry name" value="TETRAACYLDISACCHARIDE 4'-KINASE"/>
    <property type="match status" value="1"/>
</dbReference>
<dbReference type="Proteomes" id="UP000240481">
    <property type="component" value="Unassembled WGS sequence"/>
</dbReference>
<comment type="caution">
    <text evidence="14">The sequence shown here is derived from an EMBL/GenBank/DDBJ whole genome shotgun (WGS) entry which is preliminary data.</text>
</comment>
<comment type="pathway">
    <text evidence="2 13">Glycolipid biosynthesis; lipid IV(A) biosynthesis; lipid IV(A) from (3R)-3-hydroxytetradecanoyl-[acyl-carrier-protein] and UDP-N-acetyl-alpha-D-glucosamine: step 6/6.</text>
</comment>
<keyword evidence="7 13" id="KW-0808">Transferase</keyword>
<dbReference type="GO" id="GO:0005524">
    <property type="term" value="F:ATP binding"/>
    <property type="evidence" value="ECO:0007669"/>
    <property type="project" value="UniProtKB-UniRule"/>
</dbReference>
<name>A0A0J8VGC2_9GAMM</name>
<evidence type="ECO:0000256" key="8">
    <source>
        <dbReference type="ARBA" id="ARBA00022741"/>
    </source>
</evidence>
<sequence>MSTLIEKIWFQRHPAGIALMPVLWPLSKLFGAISQHRRKQFTAGIKPSYRAPVPVVIVGNITAGGNGKTPVVVWLVEQLLAQGLKPGVVSRGYGGKAPHYPYQVSIDSPTSFVGDEPVLIHRRTGVPVAVSPVRAEAVQLLLAEKEVSKRVDVIITDDGLQHYALQRDIEIVVIDGQRRFGNQHLIPMGPLRESCERLDEVDFQICNGGKAQPGEIPMRLSPSTLINLKTGERCSVTELKDIVAMAGIGHPPRFFATLRELGVEPIHCQPFADHQAFKQEELTVLATKGQHLVMTEKDAVKCHAFAESNWWYLPVDAELPAEQAQDIISQIIKVKEQYGSPSA</sequence>
<proteinExistence type="inferred from homology"/>
<evidence type="ECO:0000256" key="10">
    <source>
        <dbReference type="ARBA" id="ARBA00022840"/>
    </source>
</evidence>
<evidence type="ECO:0000256" key="6">
    <source>
        <dbReference type="ARBA" id="ARBA00022556"/>
    </source>
</evidence>
<keyword evidence="11 13" id="KW-0443">Lipid metabolism</keyword>
<dbReference type="NCBIfam" id="TIGR00682">
    <property type="entry name" value="lpxK"/>
    <property type="match status" value="1"/>
</dbReference>
<evidence type="ECO:0000256" key="5">
    <source>
        <dbReference type="ARBA" id="ARBA00022516"/>
    </source>
</evidence>
<dbReference type="HAMAP" id="MF_00409">
    <property type="entry name" value="LpxK"/>
    <property type="match status" value="1"/>
</dbReference>
<evidence type="ECO:0000256" key="2">
    <source>
        <dbReference type="ARBA" id="ARBA00004870"/>
    </source>
</evidence>
<evidence type="ECO:0000256" key="1">
    <source>
        <dbReference type="ARBA" id="ARBA00002274"/>
    </source>
</evidence>
<keyword evidence="5 13" id="KW-0444">Lipid biosynthesis</keyword>
<dbReference type="InterPro" id="IPR003758">
    <property type="entry name" value="LpxK"/>
</dbReference>
<organism evidence="14 15">
    <name type="scientific">Photobacterium swingsii</name>
    <dbReference type="NCBI Taxonomy" id="680026"/>
    <lineage>
        <taxon>Bacteria</taxon>
        <taxon>Pseudomonadati</taxon>
        <taxon>Pseudomonadota</taxon>
        <taxon>Gammaproteobacteria</taxon>
        <taxon>Vibrionales</taxon>
        <taxon>Vibrionaceae</taxon>
        <taxon>Photobacterium</taxon>
    </lineage>
</organism>
<dbReference type="Pfam" id="PF02606">
    <property type="entry name" value="LpxK"/>
    <property type="match status" value="1"/>
</dbReference>
<dbReference type="InterPro" id="IPR027417">
    <property type="entry name" value="P-loop_NTPase"/>
</dbReference>
<keyword evidence="10 13" id="KW-0067">ATP-binding</keyword>
<accession>A0A0J8VGC2</accession>
<dbReference type="GO" id="GO:0009029">
    <property type="term" value="F:lipid-A 4'-kinase activity"/>
    <property type="evidence" value="ECO:0007669"/>
    <property type="project" value="UniProtKB-UniRule"/>
</dbReference>
<dbReference type="GO" id="GO:0009244">
    <property type="term" value="P:lipopolysaccharide core region biosynthetic process"/>
    <property type="evidence" value="ECO:0007669"/>
    <property type="project" value="TreeGrafter"/>
</dbReference>
<evidence type="ECO:0000256" key="11">
    <source>
        <dbReference type="ARBA" id="ARBA00023098"/>
    </source>
</evidence>
<evidence type="ECO:0000256" key="9">
    <source>
        <dbReference type="ARBA" id="ARBA00022777"/>
    </source>
</evidence>
<gene>
    <name evidence="13" type="primary">lpxK</name>
    <name evidence="14" type="ORF">C9I94_02895</name>
</gene>
<comment type="catalytic activity">
    <reaction evidence="13">
        <text>a lipid A disaccharide + ATP = a lipid IVA + ADP + H(+)</text>
        <dbReference type="Rhea" id="RHEA:67840"/>
        <dbReference type="ChEBI" id="CHEBI:15378"/>
        <dbReference type="ChEBI" id="CHEBI:30616"/>
        <dbReference type="ChEBI" id="CHEBI:176343"/>
        <dbReference type="ChEBI" id="CHEBI:176425"/>
        <dbReference type="ChEBI" id="CHEBI:456216"/>
        <dbReference type="EC" id="2.7.1.130"/>
    </reaction>
</comment>
<dbReference type="OrthoDB" id="9766423at2"/>
<comment type="similarity">
    <text evidence="13">Belongs to the LpxK family.</text>
</comment>
<comment type="function">
    <text evidence="1 13">Transfers the gamma-phosphate of ATP to the 4'-position of a tetraacyldisaccharide 1-phosphate intermediate (termed DS-1-P) to form tetraacyldisaccharide 1,4'-bis-phosphate (lipid IVA).</text>
</comment>
<evidence type="ECO:0000313" key="15">
    <source>
        <dbReference type="Proteomes" id="UP000240481"/>
    </source>
</evidence>
<keyword evidence="6 13" id="KW-0441">Lipid A biosynthesis</keyword>
<evidence type="ECO:0000256" key="13">
    <source>
        <dbReference type="HAMAP-Rule" id="MF_00409"/>
    </source>
</evidence>
<dbReference type="EC" id="2.7.1.130" evidence="3 13"/>
<dbReference type="AlphaFoldDB" id="A0A0J8VGC2"/>
<dbReference type="PANTHER" id="PTHR42724:SF1">
    <property type="entry name" value="TETRAACYLDISACCHARIDE 4'-KINASE, MITOCHONDRIAL-RELATED"/>
    <property type="match status" value="1"/>
</dbReference>
<dbReference type="UniPathway" id="UPA00359">
    <property type="reaction ID" value="UER00482"/>
</dbReference>